<dbReference type="STRING" id="415747.SAMN03097708_00774"/>
<feature type="transmembrane region" description="Helical" evidence="10">
    <location>
        <begin position="163"/>
        <end position="180"/>
    </location>
</feature>
<proteinExistence type="inferred from homology"/>
<dbReference type="GO" id="GO:0043772">
    <property type="term" value="F:acyl-phosphate glycerol-3-phosphate acyltransferase activity"/>
    <property type="evidence" value="ECO:0007669"/>
    <property type="project" value="UniProtKB-UniRule"/>
</dbReference>
<keyword evidence="11" id="KW-0012">Acyltransferase</keyword>
<evidence type="ECO:0000256" key="2">
    <source>
        <dbReference type="ARBA" id="ARBA00022516"/>
    </source>
</evidence>
<dbReference type="GO" id="GO:0008654">
    <property type="term" value="P:phospholipid biosynthetic process"/>
    <property type="evidence" value="ECO:0007669"/>
    <property type="project" value="UniProtKB-UniRule"/>
</dbReference>
<protein>
    <recommendedName>
        <fullName evidence="10">Glycerol-3-phosphate acyltransferase</fullName>
    </recommendedName>
    <alternativeName>
        <fullName evidence="10">Acyl-PO4 G3P acyltransferase</fullName>
    </alternativeName>
    <alternativeName>
        <fullName evidence="10">Acyl-phosphate--glycerol-3-phosphate acyltransferase</fullName>
    </alternativeName>
    <alternativeName>
        <fullName evidence="10">G3P acyltransferase</fullName>
        <shortName evidence="10">GPAT</shortName>
        <ecNumber evidence="10">2.3.1.275</ecNumber>
    </alternativeName>
    <alternativeName>
        <fullName evidence="10">Lysophosphatidic acid synthase</fullName>
        <shortName evidence="10">LPA synthase</shortName>
    </alternativeName>
</protein>
<keyword evidence="1 10" id="KW-1003">Cell membrane</keyword>
<evidence type="ECO:0000256" key="8">
    <source>
        <dbReference type="ARBA" id="ARBA00023209"/>
    </source>
</evidence>
<keyword evidence="3 10" id="KW-0808">Transferase</keyword>
<feature type="transmembrane region" description="Helical" evidence="10">
    <location>
        <begin position="6"/>
        <end position="25"/>
    </location>
</feature>
<dbReference type="OrthoDB" id="9777124at2"/>
<organism evidence="11 12">
    <name type="scientific">Thiohalomonas denitrificans</name>
    <dbReference type="NCBI Taxonomy" id="415747"/>
    <lineage>
        <taxon>Bacteria</taxon>
        <taxon>Pseudomonadati</taxon>
        <taxon>Pseudomonadota</taxon>
        <taxon>Gammaproteobacteria</taxon>
        <taxon>Thiohalomonadales</taxon>
        <taxon>Thiohalomonadaceae</taxon>
        <taxon>Thiohalomonas</taxon>
    </lineage>
</organism>
<feature type="transmembrane region" description="Helical" evidence="10">
    <location>
        <begin position="108"/>
        <end position="132"/>
    </location>
</feature>
<dbReference type="PANTHER" id="PTHR30309:SF0">
    <property type="entry name" value="GLYCEROL-3-PHOSPHATE ACYLTRANSFERASE-RELATED"/>
    <property type="match status" value="1"/>
</dbReference>
<dbReference type="UniPathway" id="UPA00085"/>
<keyword evidence="6 10" id="KW-0443">Lipid metabolism</keyword>
<evidence type="ECO:0000313" key="11">
    <source>
        <dbReference type="EMBL" id="SCZ52599.1"/>
    </source>
</evidence>
<evidence type="ECO:0000256" key="3">
    <source>
        <dbReference type="ARBA" id="ARBA00022679"/>
    </source>
</evidence>
<keyword evidence="5 10" id="KW-1133">Transmembrane helix</keyword>
<dbReference type="NCBIfam" id="TIGR00023">
    <property type="entry name" value="glycerol-3-phosphate 1-O-acyltransferase PlsY"/>
    <property type="match status" value="1"/>
</dbReference>
<dbReference type="PANTHER" id="PTHR30309">
    <property type="entry name" value="INNER MEMBRANE PROTEIN YGIH"/>
    <property type="match status" value="1"/>
</dbReference>
<evidence type="ECO:0000256" key="6">
    <source>
        <dbReference type="ARBA" id="ARBA00023098"/>
    </source>
</evidence>
<dbReference type="EMBL" id="FMWD01000002">
    <property type="protein sequence ID" value="SCZ52599.1"/>
    <property type="molecule type" value="Genomic_DNA"/>
</dbReference>
<comment type="pathway">
    <text evidence="10">Lipid metabolism; phospholipid metabolism.</text>
</comment>
<dbReference type="SMART" id="SM01207">
    <property type="entry name" value="G3P_acyltransf"/>
    <property type="match status" value="1"/>
</dbReference>
<name>A0A1G5PU77_9GAMM</name>
<dbReference type="HAMAP" id="MF_01043">
    <property type="entry name" value="PlsY"/>
    <property type="match status" value="1"/>
</dbReference>
<evidence type="ECO:0000256" key="5">
    <source>
        <dbReference type="ARBA" id="ARBA00022989"/>
    </source>
</evidence>
<dbReference type="InterPro" id="IPR003811">
    <property type="entry name" value="G3P_acylTferase_PlsY"/>
</dbReference>
<comment type="function">
    <text evidence="10">Catalyzes the transfer of an acyl group from acyl-phosphate (acyl-PO(4)) to glycerol-3-phosphate (G3P) to form lysophosphatidic acid (LPA). This enzyme utilizes acyl-phosphate as fatty acyl donor, but not acyl-CoA or acyl-ACP.</text>
</comment>
<gene>
    <name evidence="10" type="primary">plsY</name>
    <name evidence="11" type="ORF">SAMN03097708_00774</name>
</gene>
<keyword evidence="2 10" id="KW-0444">Lipid biosynthesis</keyword>
<keyword evidence="7 10" id="KW-0472">Membrane</keyword>
<dbReference type="EC" id="2.3.1.275" evidence="10"/>
<comment type="similarity">
    <text evidence="10">Belongs to the PlsY family.</text>
</comment>
<keyword evidence="4 10" id="KW-0812">Transmembrane</keyword>
<keyword evidence="9 10" id="KW-1208">Phospholipid metabolism</keyword>
<dbReference type="Pfam" id="PF02660">
    <property type="entry name" value="G3P_acyltransf"/>
    <property type="match status" value="1"/>
</dbReference>
<feature type="transmembrane region" description="Helical" evidence="10">
    <location>
        <begin position="81"/>
        <end position="102"/>
    </location>
</feature>
<dbReference type="AlphaFoldDB" id="A0A1G5PU77"/>
<reference evidence="11 12" key="1">
    <citation type="submission" date="2016-10" db="EMBL/GenBank/DDBJ databases">
        <authorList>
            <person name="de Groot N.N."/>
        </authorList>
    </citation>
    <scope>NUCLEOTIDE SEQUENCE [LARGE SCALE GENOMIC DNA]</scope>
    <source>
        <strain evidence="11 12">HLD2</strain>
    </source>
</reference>
<keyword evidence="8 10" id="KW-0594">Phospholipid biosynthesis</keyword>
<evidence type="ECO:0000256" key="7">
    <source>
        <dbReference type="ARBA" id="ARBA00023136"/>
    </source>
</evidence>
<dbReference type="GO" id="GO:0005886">
    <property type="term" value="C:plasma membrane"/>
    <property type="evidence" value="ECO:0007669"/>
    <property type="project" value="UniProtKB-SubCell"/>
</dbReference>
<sequence length="197" mass="20483">MAAADYALITLAYALGSISTAILVCRLAGLPDPRTEGSNNPGATNVLRLGGKKAAAATLAGDFLKGLLPVLIARLFTAEPATLALVAMAAFLGHLYPVFFGFRGGKGVATAFGVLLGLTWPVALAALATWLVMAKVFRISSLSALTAAALAPVYALWFSPQPALVGMLTAMAALLIWRHRSNIRNLLAGKESHIGQE</sequence>
<evidence type="ECO:0000256" key="1">
    <source>
        <dbReference type="ARBA" id="ARBA00022475"/>
    </source>
</evidence>
<dbReference type="RefSeq" id="WP_092992798.1">
    <property type="nucleotide sequence ID" value="NZ_FMWD01000002.1"/>
</dbReference>
<comment type="subunit">
    <text evidence="10">Probably interacts with PlsX.</text>
</comment>
<evidence type="ECO:0000256" key="10">
    <source>
        <dbReference type="HAMAP-Rule" id="MF_01043"/>
    </source>
</evidence>
<evidence type="ECO:0000256" key="9">
    <source>
        <dbReference type="ARBA" id="ARBA00023264"/>
    </source>
</evidence>
<evidence type="ECO:0000313" key="12">
    <source>
        <dbReference type="Proteomes" id="UP000199648"/>
    </source>
</evidence>
<accession>A0A1G5PU77</accession>
<keyword evidence="12" id="KW-1185">Reference proteome</keyword>
<evidence type="ECO:0000256" key="4">
    <source>
        <dbReference type="ARBA" id="ARBA00022692"/>
    </source>
</evidence>
<comment type="subcellular location">
    <subcellularLocation>
        <location evidence="10">Cell membrane</location>
        <topology evidence="10">Multi-pass membrane protein</topology>
    </subcellularLocation>
</comment>
<comment type="catalytic activity">
    <reaction evidence="10">
        <text>an acyl phosphate + sn-glycerol 3-phosphate = a 1-acyl-sn-glycero-3-phosphate + phosphate</text>
        <dbReference type="Rhea" id="RHEA:34075"/>
        <dbReference type="ChEBI" id="CHEBI:43474"/>
        <dbReference type="ChEBI" id="CHEBI:57597"/>
        <dbReference type="ChEBI" id="CHEBI:57970"/>
        <dbReference type="ChEBI" id="CHEBI:59918"/>
        <dbReference type="EC" id="2.3.1.275"/>
    </reaction>
</comment>
<dbReference type="Proteomes" id="UP000199648">
    <property type="component" value="Unassembled WGS sequence"/>
</dbReference>